<reference evidence="1" key="2">
    <citation type="submission" date="2023-04" db="EMBL/GenBank/DDBJ databases">
        <authorList>
            <person name="Bruccoleri R.E."/>
            <person name="Oakeley E.J."/>
            <person name="Faust A.-M."/>
            <person name="Dessus-Babus S."/>
            <person name="Altorfer M."/>
            <person name="Burckhardt D."/>
            <person name="Oertli M."/>
            <person name="Naumann U."/>
            <person name="Petersen F."/>
            <person name="Wong J."/>
        </authorList>
    </citation>
    <scope>NUCLEOTIDE SEQUENCE</scope>
    <source>
        <strain evidence="1">GSM-AAB239-AS_SAM_17_03QT</strain>
        <tissue evidence="1">Leaf</tissue>
    </source>
</reference>
<dbReference type="InterPro" id="IPR036408">
    <property type="entry name" value="PSI_PsaA/B_sf"/>
</dbReference>
<dbReference type="EMBL" id="JANAVB010031419">
    <property type="protein sequence ID" value="KAJ6811675.1"/>
    <property type="molecule type" value="Genomic_DNA"/>
</dbReference>
<dbReference type="Proteomes" id="UP001140949">
    <property type="component" value="Unassembled WGS sequence"/>
</dbReference>
<dbReference type="AlphaFoldDB" id="A0AAX6F6U4"/>
<reference evidence="1" key="1">
    <citation type="journal article" date="2023" name="GigaByte">
        <title>Genome assembly of the bearded iris, Iris pallida Lam.</title>
        <authorList>
            <person name="Bruccoleri R.E."/>
            <person name="Oakeley E.J."/>
            <person name="Faust A.M.E."/>
            <person name="Altorfer M."/>
            <person name="Dessus-Babus S."/>
            <person name="Burckhardt D."/>
            <person name="Oertli M."/>
            <person name="Naumann U."/>
            <person name="Petersen F."/>
            <person name="Wong J."/>
        </authorList>
    </citation>
    <scope>NUCLEOTIDE SEQUENCE</scope>
    <source>
        <strain evidence="1">GSM-AAB239-AS_SAM_17_03QT</strain>
    </source>
</reference>
<protein>
    <submittedName>
        <fullName evidence="1">Photosystem I P700 chlorophyll a apoprotein A1 (Chloroplast)</fullName>
    </submittedName>
</protein>
<dbReference type="Gene3D" id="1.20.1130.10">
    <property type="entry name" value="Photosystem I PsaA/PsaB"/>
    <property type="match status" value="1"/>
</dbReference>
<name>A0AAX6F6U4_IRIPA</name>
<keyword evidence="2" id="KW-1185">Reference proteome</keyword>
<accession>A0AAX6F6U4</accession>
<evidence type="ECO:0000313" key="2">
    <source>
        <dbReference type="Proteomes" id="UP001140949"/>
    </source>
</evidence>
<proteinExistence type="predicted"/>
<gene>
    <name evidence="1" type="ORF">M6B38_152715</name>
</gene>
<evidence type="ECO:0000313" key="1">
    <source>
        <dbReference type="EMBL" id="KAJ6811675.1"/>
    </source>
</evidence>
<dbReference type="SUPFAM" id="SSF81558">
    <property type="entry name" value="Photosystem I subunits PsaA/PsaB"/>
    <property type="match status" value="1"/>
</dbReference>
<sequence>MSALGRPQDIFSDTAVQLEPIFAQWVQNTHALAPGVTAPGTATSTKLNLGRW</sequence>
<comment type="caution">
    <text evidence="1">The sequence shown here is derived from an EMBL/GenBank/DDBJ whole genome shotgun (WGS) entry which is preliminary data.</text>
</comment>
<organism evidence="1 2">
    <name type="scientific">Iris pallida</name>
    <name type="common">Sweet iris</name>
    <dbReference type="NCBI Taxonomy" id="29817"/>
    <lineage>
        <taxon>Eukaryota</taxon>
        <taxon>Viridiplantae</taxon>
        <taxon>Streptophyta</taxon>
        <taxon>Embryophyta</taxon>
        <taxon>Tracheophyta</taxon>
        <taxon>Spermatophyta</taxon>
        <taxon>Magnoliopsida</taxon>
        <taxon>Liliopsida</taxon>
        <taxon>Asparagales</taxon>
        <taxon>Iridaceae</taxon>
        <taxon>Iridoideae</taxon>
        <taxon>Irideae</taxon>
        <taxon>Iris</taxon>
    </lineage>
</organism>